<organism evidence="8 9">
    <name type="scientific">Caldibacillus debilis</name>
    <dbReference type="NCBI Taxonomy" id="301148"/>
    <lineage>
        <taxon>Bacteria</taxon>
        <taxon>Bacillati</taxon>
        <taxon>Bacillota</taxon>
        <taxon>Bacilli</taxon>
        <taxon>Bacillales</taxon>
        <taxon>Bacillaceae</taxon>
        <taxon>Caldibacillus</taxon>
    </lineage>
</organism>
<dbReference type="Proteomes" id="UP000075683">
    <property type="component" value="Unassembled WGS sequence"/>
</dbReference>
<evidence type="ECO:0000259" key="7">
    <source>
        <dbReference type="Pfam" id="PF02687"/>
    </source>
</evidence>
<feature type="transmembrane region" description="Helical" evidence="6">
    <location>
        <begin position="649"/>
        <end position="676"/>
    </location>
</feature>
<dbReference type="EMBL" id="LQYT01000009">
    <property type="protein sequence ID" value="KYD22668.1"/>
    <property type="molecule type" value="Genomic_DNA"/>
</dbReference>
<keyword evidence="3 6" id="KW-0812">Transmembrane</keyword>
<feature type="transmembrane region" description="Helical" evidence="6">
    <location>
        <begin position="778"/>
        <end position="799"/>
    </location>
</feature>
<evidence type="ECO:0000256" key="6">
    <source>
        <dbReference type="SAM" id="Phobius"/>
    </source>
</evidence>
<gene>
    <name evidence="8" type="ORF">B4135_1151</name>
</gene>
<feature type="transmembrane region" description="Helical" evidence="6">
    <location>
        <begin position="528"/>
        <end position="547"/>
    </location>
</feature>
<evidence type="ECO:0000256" key="5">
    <source>
        <dbReference type="ARBA" id="ARBA00023136"/>
    </source>
</evidence>
<proteinExistence type="predicted"/>
<evidence type="ECO:0000313" key="9">
    <source>
        <dbReference type="Proteomes" id="UP000075683"/>
    </source>
</evidence>
<dbReference type="Pfam" id="PF02687">
    <property type="entry name" value="FtsX"/>
    <property type="match status" value="1"/>
</dbReference>
<dbReference type="GO" id="GO:0005886">
    <property type="term" value="C:plasma membrane"/>
    <property type="evidence" value="ECO:0007669"/>
    <property type="project" value="UniProtKB-SubCell"/>
</dbReference>
<keyword evidence="5 6" id="KW-0472">Membrane</keyword>
<evidence type="ECO:0000256" key="2">
    <source>
        <dbReference type="ARBA" id="ARBA00022475"/>
    </source>
</evidence>
<evidence type="ECO:0000256" key="4">
    <source>
        <dbReference type="ARBA" id="ARBA00022989"/>
    </source>
</evidence>
<feature type="transmembrane region" description="Helical" evidence="6">
    <location>
        <begin position="585"/>
        <end position="603"/>
    </location>
</feature>
<comment type="caution">
    <text evidence="8">The sequence shown here is derived from an EMBL/GenBank/DDBJ whole genome shotgun (WGS) entry which is preliminary data.</text>
</comment>
<feature type="domain" description="ABC3 transporter permease C-terminal" evidence="7">
    <location>
        <begin position="701"/>
        <end position="798"/>
    </location>
</feature>
<dbReference type="STRING" id="301148.B4135_1151"/>
<feature type="transmembrane region" description="Helical" evidence="6">
    <location>
        <begin position="750"/>
        <end position="772"/>
    </location>
</feature>
<keyword evidence="4 6" id="KW-1133">Transmembrane helix</keyword>
<evidence type="ECO:0000313" key="8">
    <source>
        <dbReference type="EMBL" id="KYD22668.1"/>
    </source>
</evidence>
<name>A0A150ME44_9BACI</name>
<protein>
    <recommendedName>
        <fullName evidence="7">ABC3 transporter permease C-terminal domain-containing protein</fullName>
    </recommendedName>
</protein>
<feature type="transmembrane region" description="Helical" evidence="6">
    <location>
        <begin position="609"/>
        <end position="628"/>
    </location>
</feature>
<dbReference type="AlphaFoldDB" id="A0A150ME44"/>
<comment type="subcellular location">
    <subcellularLocation>
        <location evidence="1">Cell membrane</location>
        <topology evidence="1">Multi-pass membrane protein</topology>
    </subcellularLocation>
</comment>
<dbReference type="PATRIC" id="fig|301148.3.peg.113"/>
<reference evidence="8 9" key="1">
    <citation type="submission" date="2016-01" db="EMBL/GenBank/DDBJ databases">
        <title>Draft Genome Sequences of Seven Thermophilic Sporeformers Isolated from Foods.</title>
        <authorList>
            <person name="Berendsen E.M."/>
            <person name="Wells-Bennik M.H."/>
            <person name="Krawcyk A.O."/>
            <person name="De Jong A."/>
            <person name="Holsappel S."/>
            <person name="Eijlander R.T."/>
            <person name="Kuipers O.P."/>
        </authorList>
    </citation>
    <scope>NUCLEOTIDE SEQUENCE [LARGE SCALE GENOMIC DNA]</scope>
    <source>
        <strain evidence="8 9">B4135</strain>
    </source>
</reference>
<evidence type="ECO:0000256" key="1">
    <source>
        <dbReference type="ARBA" id="ARBA00004651"/>
    </source>
</evidence>
<accession>A0A150ME44</accession>
<feature type="transmembrane region" description="Helical" evidence="6">
    <location>
        <begin position="696"/>
        <end position="722"/>
    </location>
</feature>
<dbReference type="InterPro" id="IPR003838">
    <property type="entry name" value="ABC3_permease_C"/>
</dbReference>
<keyword evidence="2" id="KW-1003">Cell membrane</keyword>
<evidence type="ECO:0000256" key="3">
    <source>
        <dbReference type="ARBA" id="ARBA00022692"/>
    </source>
</evidence>
<sequence>MIKMAWKRIFNRKMHSMAAILAMAGIFTIVPLGLYVAKESKLTVEETISQYGRGSYDILVRPAGARTPIEKKLGVVEENYIGDGSGGISIAEWEEIKKHKDIEIAAPVASLGYFAGNRTSVGLPLLEHPARFTWRFFTSDGLNKYPIGEPNVVTYFEGKPMEYVEYYAPRNSTVGFMGIRMPQNYYLLVAIDAESEGKLTGIDFSGLNRKIETGSQEYMIIQGLLEGRGNVPVIPVLKRSDLNIPLYLSLTVEELDISLSEYKKRFGVKPDEPIFAVDPELEQDLLEALNEEPALSRKQYDIDLSSFQGPFDGTYVELTNDFQVVKGEGGPLANDTAIYYTASKIQYDIGDDLIRVAKVKDEQPPLYKEVKQQGKSFLEDFDAPFMLWQMGTFTPLSKKDELTSSPLGIYSTEEVKTMDGTTLTPTISPGSFIAAPAAGVTTLEAARIIKGEKPIDAIRIRVAGIQSYDQEAQKKIEKVATDLLKKGYEVDIVAGSSFKKLEMDVEGIGRVTSPWTTLGVAQSLTSRWNAVTLTMTVLLALFGLLYLSSRLLYERNALSEENKILLTLGWQKNKISLRNRLEQQICLTIAFMIGILILFISPFNTNRSIYLAPFFLWLISLGSAWILLNRNSKPVPGGTAYKKWASIFYYRKLIIPIMLVLTFSVILIVIQAAVIFSSILEARRTSLGAFTMDAAAFFHASALIITLLLTILSVSEAMNAILNERKAEFQMYHAIGWTRNTIRRHFGKEVSAWAGASMAAAGAMSLAILPLLNISIGWILASYSCALILFMILLTTMVCKKI</sequence>